<dbReference type="Gene3D" id="1.25.40.420">
    <property type="match status" value="1"/>
</dbReference>
<sequence>MMININSFLQQKYSQHNNPTQKQIQASKISQVEQNAQKPQEFFSESIMAEEKKTICFVISDEEIFFNKQTLINYSQYIQTLVKDLDPSKNVRILLPKWMTKMAFVKFLQFIQDHEIKAQESNNMKQARFIVKGSQQSIDKKLEGSIVHNLLQIADFFQCKAAIDFCIQNLEITPENAQINIKEALKKIQNCQKQNNSNCKDCWFTLIQRSINGCAVNISNLNGLQELTELKNSYVTKEVLERYFKHQIINGIKSSSVFEKAVEILKDIKGSSQAAAVTDFIQFTVSEGEIRKQQAQQKKKSYIDWNVQLKPNQNIYNSDPVRIDELDWKFTVQVDHANKEFQIFVGLLSDNDSSASILNKQISLSPQNQKSYEKYVKRNSQSQMLSYNNSQKSISQQRPQTSTQKKHSNQNQSQSYMHSINRLANKQRQPNQNKGQKNENANLSMSNQSSHQNIPTMNNSYRQTSDSKVNSSNSSNQNLREAKTELINSQSLSTSNSRLQISQCSQIRHSGFPITVLAEVQLQQNFKQSEQLQMQYFTLNPLSSQLLTKIKFPENFATTGQQTLKIIFRVDFVMTAFQYYSASNLRRLYQLPSIAKLCYQQFRTLIKSDCCQVDSEDHILHMILFWQRENPSYQLNDLLELLNWSLLSEEHLSYLYQNYQIIDRALLRFVKDELIQRNLITNTFEAILQEKVQEISTLKNELEKYKMGEKIAASILESPFSYSSNTQEIRRRKRQGSYLNMTANFDQQPAQDILDHQSYTSHNSNGTFQPGTFSDTRSAIADGYRYSIPKSDIHLDNFDRNSFYVSEKAIESYNSTPNNFDVRVDNFNQQNKSSRPVSEQARPEQDSSVKRTLAINLNQLAQQIDQQDNKSALDQSHVITQNRHKHINLDNLIGQSQKMIVEQRSLSQHTQKNITPQKAAQKLKEVLEKTNIDKINTNIMATAATSKLNSRCASDTQAKTTIHTKTTSHMSSTAIIQHADTNEKYQTIPANNNNNNLEKLGQSDISIKHSFFAKLDNQSKQKLPQDNNNQKGQNLDLQHINVSFNQNCTPQAAVNNPNSLINHTFLERFRLQPNNPSIKTNGSSQIPSLGNQTNNSYQQQQQQQSLQNTSVPQKRQPRFIIKKQSN</sequence>
<dbReference type="InterPro" id="IPR011705">
    <property type="entry name" value="BACK"/>
</dbReference>
<feature type="compositionally biased region" description="Polar residues" evidence="1">
    <location>
        <begin position="388"/>
        <end position="403"/>
    </location>
</feature>
<dbReference type="AlphaFoldDB" id="A0A078AVM0"/>
<dbReference type="InParanoid" id="A0A078AVM0"/>
<proteinExistence type="predicted"/>
<dbReference type="InterPro" id="IPR011333">
    <property type="entry name" value="SKP1/BTB/POZ_sf"/>
</dbReference>
<evidence type="ECO:0000256" key="1">
    <source>
        <dbReference type="SAM" id="MobiDB-lite"/>
    </source>
</evidence>
<accession>A0A078AVM0</accession>
<dbReference type="EMBL" id="CCKQ01014626">
    <property type="protein sequence ID" value="CDW86420.1"/>
    <property type="molecule type" value="Genomic_DNA"/>
</dbReference>
<evidence type="ECO:0000313" key="3">
    <source>
        <dbReference type="EMBL" id="CDW86420.1"/>
    </source>
</evidence>
<dbReference type="Pfam" id="PF07707">
    <property type="entry name" value="BACK"/>
    <property type="match status" value="1"/>
</dbReference>
<feature type="region of interest" description="Disordered" evidence="1">
    <location>
        <begin position="427"/>
        <end position="481"/>
    </location>
</feature>
<feature type="region of interest" description="Disordered" evidence="1">
    <location>
        <begin position="388"/>
        <end position="415"/>
    </location>
</feature>
<evidence type="ECO:0000313" key="4">
    <source>
        <dbReference type="Proteomes" id="UP000039865"/>
    </source>
</evidence>
<name>A0A078AVM0_STYLE</name>
<feature type="compositionally biased region" description="Low complexity" evidence="1">
    <location>
        <begin position="466"/>
        <end position="478"/>
    </location>
</feature>
<dbReference type="Proteomes" id="UP000039865">
    <property type="component" value="Unassembled WGS sequence"/>
</dbReference>
<dbReference type="Gene3D" id="3.30.710.10">
    <property type="entry name" value="Potassium Channel Kv1.1, Chain A"/>
    <property type="match status" value="1"/>
</dbReference>
<feature type="domain" description="BACK" evidence="2">
    <location>
        <begin position="574"/>
        <end position="654"/>
    </location>
</feature>
<feature type="compositionally biased region" description="Basic residues" evidence="1">
    <location>
        <begin position="1115"/>
        <end position="1126"/>
    </location>
</feature>
<feature type="compositionally biased region" description="Polar residues" evidence="1">
    <location>
        <begin position="1073"/>
        <end position="1090"/>
    </location>
</feature>
<organism evidence="3 4">
    <name type="scientific">Stylonychia lemnae</name>
    <name type="common">Ciliate</name>
    <dbReference type="NCBI Taxonomy" id="5949"/>
    <lineage>
        <taxon>Eukaryota</taxon>
        <taxon>Sar</taxon>
        <taxon>Alveolata</taxon>
        <taxon>Ciliophora</taxon>
        <taxon>Intramacronucleata</taxon>
        <taxon>Spirotrichea</taxon>
        <taxon>Stichotrichia</taxon>
        <taxon>Sporadotrichida</taxon>
        <taxon>Oxytrichidae</taxon>
        <taxon>Stylonychinae</taxon>
        <taxon>Stylonychia</taxon>
    </lineage>
</organism>
<feature type="region of interest" description="Disordered" evidence="1">
    <location>
        <begin position="1073"/>
        <end position="1126"/>
    </location>
</feature>
<dbReference type="SUPFAM" id="SSF54695">
    <property type="entry name" value="POZ domain"/>
    <property type="match status" value="1"/>
</dbReference>
<reference evidence="3 4" key="1">
    <citation type="submission" date="2014-06" db="EMBL/GenBank/DDBJ databases">
        <authorList>
            <person name="Swart Estienne"/>
        </authorList>
    </citation>
    <scope>NUCLEOTIDE SEQUENCE [LARGE SCALE GENOMIC DNA]</scope>
    <source>
        <strain evidence="3 4">130c</strain>
    </source>
</reference>
<evidence type="ECO:0000259" key="2">
    <source>
        <dbReference type="Pfam" id="PF07707"/>
    </source>
</evidence>
<protein>
    <recommendedName>
        <fullName evidence="2">BACK domain-containing protein</fullName>
    </recommendedName>
</protein>
<feature type="compositionally biased region" description="Low complexity" evidence="1">
    <location>
        <begin position="1091"/>
        <end position="1110"/>
    </location>
</feature>
<keyword evidence="4" id="KW-1185">Reference proteome</keyword>
<gene>
    <name evidence="3" type="primary">Contig16073.g17129</name>
    <name evidence="3" type="ORF">STYLEM_15515</name>
</gene>
<feature type="compositionally biased region" description="Polar residues" evidence="1">
    <location>
        <begin position="427"/>
        <end position="464"/>
    </location>
</feature>